<dbReference type="PRINTS" id="PR00786">
    <property type="entry name" value="NEPRILYSIN"/>
</dbReference>
<comment type="caution">
    <text evidence="7">The sequence shown here is derived from an EMBL/GenBank/DDBJ whole genome shotgun (WGS) entry which is preliminary data.</text>
</comment>
<evidence type="ECO:0000256" key="6">
    <source>
        <dbReference type="ARBA" id="ARBA00023049"/>
    </source>
</evidence>
<proteinExistence type="predicted"/>
<comment type="cofactor">
    <cofactor evidence="1">
        <name>Zn(2+)</name>
        <dbReference type="ChEBI" id="CHEBI:29105"/>
    </cofactor>
</comment>
<sequence length="759" mass="85857">MANQVNKGFTPEIQGTELKSTVVSVPGHNFQEKTPMKNGSNNNLLKLAVVLLVILVTAVVVVGVYYAKEVRDNDDNDTTSIPTCLDDNCVRSAAVILGSMNRSADPCEDFHSFACGGWQAKTFIPTTVTEVHILWSINNANKQFMRNLLADPATKTKYSSNRAVMKTINYYQTCLSKATINTQGDKYLKEVIATLGGSNLTSPNWNSSEYDVQKAMLTAFTQLGVQPFFSLNVFPDFANSSRRRIAITDGGIVLASTYYVEKNSTQDFYEKTRSSYRQYMIDVMVLFGADQKKAEEQMEQVYLLEEKIATVFRENTGFPQSSTISQLSDYTKFDWYSFLTVITANQNYNLSKDEVVLVRTKDVMRGVAALINGTDKAIISNYIAWVAIEDVIQHLPDDYVDARLAYKKRIHGQTYEDKERWDFCYEAAKTAFPMSIGLMFVDEKLDPGAKTRAKEIFEEIISEFVSELDDQTWMDDATRAKAKEKAEASLSLVGYPDFIKDEEMLNAEYETIQVNRSEYLKTVFSIKKIGFLTLIADYKKPVDKNQIRQSPADVNAFHYSSENKNIFLAGILRAPFYDDGNLRASNYGGFGMIAGHELTHGFDASGRRFDKDGNFRNWWTRNSSLEFDKKSLCFVKQYGEFEMFGKKLNGQSTLGENTADNGGLKFAYEAYKRWVARNGEEQNLPGLDYTPHQLFFVAYAQGWCSKYTLQGALDQLDNKPWPPMNLRVEGAIMNSKGFAEAFQCPRGSRMNPVKKCSVW</sequence>
<organism evidence="7 8">
    <name type="scientific">Paramuricea clavata</name>
    <name type="common">Red gorgonian</name>
    <name type="synonym">Violescent sea-whip</name>
    <dbReference type="NCBI Taxonomy" id="317549"/>
    <lineage>
        <taxon>Eukaryota</taxon>
        <taxon>Metazoa</taxon>
        <taxon>Cnidaria</taxon>
        <taxon>Anthozoa</taxon>
        <taxon>Octocorallia</taxon>
        <taxon>Malacalcyonacea</taxon>
        <taxon>Plexauridae</taxon>
        <taxon>Paramuricea</taxon>
    </lineage>
</organism>
<dbReference type="CDD" id="cd08662">
    <property type="entry name" value="M13"/>
    <property type="match status" value="1"/>
</dbReference>
<name>A0A7D9EGQ0_PARCT</name>
<dbReference type="Proteomes" id="UP001152795">
    <property type="component" value="Unassembled WGS sequence"/>
</dbReference>
<protein>
    <submittedName>
        <fullName evidence="7">Endothelin-converting enzyme homolog</fullName>
    </submittedName>
</protein>
<evidence type="ECO:0000313" key="7">
    <source>
        <dbReference type="EMBL" id="CAB4009093.1"/>
    </source>
</evidence>
<dbReference type="Gene3D" id="3.40.390.10">
    <property type="entry name" value="Collagenase (Catalytic Domain)"/>
    <property type="match status" value="1"/>
</dbReference>
<dbReference type="InterPro" id="IPR008753">
    <property type="entry name" value="Peptidase_M13_N"/>
</dbReference>
<keyword evidence="8" id="KW-1185">Reference proteome</keyword>
<dbReference type="GO" id="GO:0004222">
    <property type="term" value="F:metalloendopeptidase activity"/>
    <property type="evidence" value="ECO:0007669"/>
    <property type="project" value="InterPro"/>
</dbReference>
<keyword evidence="6" id="KW-0482">Metalloprotease</keyword>
<dbReference type="SUPFAM" id="SSF55486">
    <property type="entry name" value="Metalloproteases ('zincins'), catalytic domain"/>
    <property type="match status" value="1"/>
</dbReference>
<dbReference type="PANTHER" id="PTHR11733">
    <property type="entry name" value="ZINC METALLOPROTEASE FAMILY M13 NEPRILYSIN-RELATED"/>
    <property type="match status" value="1"/>
</dbReference>
<dbReference type="InterPro" id="IPR000718">
    <property type="entry name" value="Peptidase_M13"/>
</dbReference>
<evidence type="ECO:0000256" key="3">
    <source>
        <dbReference type="ARBA" id="ARBA00022723"/>
    </source>
</evidence>
<dbReference type="GO" id="GO:0005886">
    <property type="term" value="C:plasma membrane"/>
    <property type="evidence" value="ECO:0007669"/>
    <property type="project" value="TreeGrafter"/>
</dbReference>
<dbReference type="PANTHER" id="PTHR11733:SF240">
    <property type="entry name" value="GH14155P-RELATED"/>
    <property type="match status" value="1"/>
</dbReference>
<dbReference type="GO" id="GO:0046872">
    <property type="term" value="F:metal ion binding"/>
    <property type="evidence" value="ECO:0007669"/>
    <property type="project" value="UniProtKB-KW"/>
</dbReference>
<dbReference type="OrthoDB" id="6475849at2759"/>
<keyword evidence="2" id="KW-0645">Protease</keyword>
<dbReference type="GO" id="GO:0016485">
    <property type="term" value="P:protein processing"/>
    <property type="evidence" value="ECO:0007669"/>
    <property type="project" value="TreeGrafter"/>
</dbReference>
<evidence type="ECO:0000256" key="1">
    <source>
        <dbReference type="ARBA" id="ARBA00001947"/>
    </source>
</evidence>
<evidence type="ECO:0000256" key="4">
    <source>
        <dbReference type="ARBA" id="ARBA00022801"/>
    </source>
</evidence>
<dbReference type="Gene3D" id="1.10.1380.10">
    <property type="entry name" value="Neutral endopeptidase , domain2"/>
    <property type="match status" value="1"/>
</dbReference>
<accession>A0A7D9EGQ0</accession>
<dbReference type="Pfam" id="PF05649">
    <property type="entry name" value="Peptidase_M13_N"/>
    <property type="match status" value="1"/>
</dbReference>
<dbReference type="InterPro" id="IPR024079">
    <property type="entry name" value="MetalloPept_cat_dom_sf"/>
</dbReference>
<keyword evidence="4" id="KW-0378">Hydrolase</keyword>
<dbReference type="Pfam" id="PF01431">
    <property type="entry name" value="Peptidase_M13"/>
    <property type="match status" value="1"/>
</dbReference>
<evidence type="ECO:0000256" key="2">
    <source>
        <dbReference type="ARBA" id="ARBA00022670"/>
    </source>
</evidence>
<keyword evidence="5" id="KW-0862">Zinc</keyword>
<keyword evidence="3" id="KW-0479">Metal-binding</keyword>
<evidence type="ECO:0000256" key="5">
    <source>
        <dbReference type="ARBA" id="ARBA00022833"/>
    </source>
</evidence>
<dbReference type="InterPro" id="IPR018497">
    <property type="entry name" value="Peptidase_M13_C"/>
</dbReference>
<gene>
    <name evidence="7" type="ORF">PACLA_8A001886</name>
</gene>
<dbReference type="InterPro" id="IPR042089">
    <property type="entry name" value="Peptidase_M13_dom_2"/>
</dbReference>
<dbReference type="EMBL" id="CACRXK020006334">
    <property type="protein sequence ID" value="CAB4009093.1"/>
    <property type="molecule type" value="Genomic_DNA"/>
</dbReference>
<dbReference type="AlphaFoldDB" id="A0A7D9EGQ0"/>
<evidence type="ECO:0000313" key="8">
    <source>
        <dbReference type="Proteomes" id="UP001152795"/>
    </source>
</evidence>
<dbReference type="PROSITE" id="PS51885">
    <property type="entry name" value="NEPRILYSIN"/>
    <property type="match status" value="1"/>
</dbReference>
<reference evidence="7" key="1">
    <citation type="submission" date="2020-04" db="EMBL/GenBank/DDBJ databases">
        <authorList>
            <person name="Alioto T."/>
            <person name="Alioto T."/>
            <person name="Gomez Garrido J."/>
        </authorList>
    </citation>
    <scope>NUCLEOTIDE SEQUENCE</scope>
    <source>
        <strain evidence="7">A484AB</strain>
    </source>
</reference>